<reference evidence="3 4" key="1">
    <citation type="submission" date="2019-10" db="EMBL/GenBank/DDBJ databases">
        <authorList>
            <person name="Palmer J.M."/>
        </authorList>
    </citation>
    <scope>NUCLEOTIDE SEQUENCE [LARGE SCALE GENOMIC DNA]</scope>
    <source>
        <strain evidence="3 4">TWF694</strain>
    </source>
</reference>
<proteinExistence type="predicted"/>
<dbReference type="InterPro" id="IPR050879">
    <property type="entry name" value="Acyltransferase_3"/>
</dbReference>
<dbReference type="Proteomes" id="UP001365542">
    <property type="component" value="Unassembled WGS sequence"/>
</dbReference>
<sequence length="543" mass="61752">MEPLLGQRSSCDSGEDLELELPDEKSINKPSTSSVARQWLLYFHYILDSPTFVLSRNNLHKYILLAIVWIIRLPLFLIPSFASQSPEQEHKITPTSWLDGLRGIACFIVFIYHYGYAYFPSQRNAYDGEANHYFFQLPVIRIVHSGSAMVAIFYVISGFALSYKTVNLLRKPISSLQSGSSPGQLIVVNLASSIWKRWLRLVLPCFGTFMLVSLVVAGGGFETIPFGQKGLLPRHVEPRPPKLNGLYEQLVWGLKDYYKFAVRITLLNKVDEWGAGDTDTHLWTIPVEFQRSLFLFVIMAALAHLKRWTRVAVFLPAIASIALYNGFWENSLFIYGFFLAEIHSTITNRMNEDMSSLPFYSPKRQLSTVLPLLRSFIAGLFFCAGLAIASYPDDHPRPEASIGYNYLLAWTSPNCDRGRFWMVIGAMMLVSSVMFLSSIQWILCTRPLQYLGRISFSLYLTHGVMNRSLGYTLVQWGWRQVGITVPGMVLSEHLDNMRILIVVLVFFVNAGATICVADVFWRGIDLPSVKFARWLEGRFVRSL</sequence>
<feature type="transmembrane region" description="Helical" evidence="1">
    <location>
        <begin position="139"/>
        <end position="161"/>
    </location>
</feature>
<organism evidence="3 4">
    <name type="scientific">Orbilia ellipsospora</name>
    <dbReference type="NCBI Taxonomy" id="2528407"/>
    <lineage>
        <taxon>Eukaryota</taxon>
        <taxon>Fungi</taxon>
        <taxon>Dikarya</taxon>
        <taxon>Ascomycota</taxon>
        <taxon>Pezizomycotina</taxon>
        <taxon>Orbiliomycetes</taxon>
        <taxon>Orbiliales</taxon>
        <taxon>Orbiliaceae</taxon>
        <taxon>Orbilia</taxon>
    </lineage>
</organism>
<gene>
    <name evidence="3" type="ORF">TWF694_006396</name>
</gene>
<dbReference type="InterPro" id="IPR002656">
    <property type="entry name" value="Acyl_transf_3_dom"/>
</dbReference>
<keyword evidence="1" id="KW-0812">Transmembrane</keyword>
<keyword evidence="1" id="KW-1133">Transmembrane helix</keyword>
<feature type="transmembrane region" description="Helical" evidence="1">
    <location>
        <begin position="498"/>
        <end position="521"/>
    </location>
</feature>
<dbReference type="GO" id="GO:0016747">
    <property type="term" value="F:acyltransferase activity, transferring groups other than amino-acyl groups"/>
    <property type="evidence" value="ECO:0007669"/>
    <property type="project" value="InterPro"/>
</dbReference>
<feature type="transmembrane region" description="Helical" evidence="1">
    <location>
        <begin position="62"/>
        <end position="81"/>
    </location>
</feature>
<feature type="transmembrane region" description="Helical" evidence="1">
    <location>
        <begin position="420"/>
        <end position="444"/>
    </location>
</feature>
<dbReference type="PANTHER" id="PTHR23028:SF134">
    <property type="entry name" value="PUTATIVE (AFU_ORTHOLOGUE AFUA_4G08520)-RELATED"/>
    <property type="match status" value="1"/>
</dbReference>
<feature type="transmembrane region" description="Helical" evidence="1">
    <location>
        <begin position="101"/>
        <end position="119"/>
    </location>
</feature>
<name>A0AAV9XKE1_9PEZI</name>
<dbReference type="AlphaFoldDB" id="A0AAV9XKE1"/>
<protein>
    <recommendedName>
        <fullName evidence="2">Acyltransferase 3 domain-containing protein</fullName>
    </recommendedName>
</protein>
<feature type="transmembrane region" description="Helical" evidence="1">
    <location>
        <begin position="372"/>
        <end position="391"/>
    </location>
</feature>
<keyword evidence="4" id="KW-1185">Reference proteome</keyword>
<evidence type="ECO:0000313" key="4">
    <source>
        <dbReference type="Proteomes" id="UP001365542"/>
    </source>
</evidence>
<feature type="transmembrane region" description="Helical" evidence="1">
    <location>
        <begin position="201"/>
        <end position="221"/>
    </location>
</feature>
<evidence type="ECO:0000313" key="3">
    <source>
        <dbReference type="EMBL" id="KAK6542443.1"/>
    </source>
</evidence>
<feature type="domain" description="Acyltransferase 3" evidence="2">
    <location>
        <begin position="96"/>
        <end position="509"/>
    </location>
</feature>
<dbReference type="PANTHER" id="PTHR23028">
    <property type="entry name" value="ACETYLTRANSFERASE"/>
    <property type="match status" value="1"/>
</dbReference>
<dbReference type="Pfam" id="PF01757">
    <property type="entry name" value="Acyl_transf_3"/>
    <property type="match status" value="1"/>
</dbReference>
<evidence type="ECO:0000259" key="2">
    <source>
        <dbReference type="Pfam" id="PF01757"/>
    </source>
</evidence>
<comment type="caution">
    <text evidence="3">The sequence shown here is derived from an EMBL/GenBank/DDBJ whole genome shotgun (WGS) entry which is preliminary data.</text>
</comment>
<dbReference type="EMBL" id="JAVHJO010000002">
    <property type="protein sequence ID" value="KAK6542443.1"/>
    <property type="molecule type" value="Genomic_DNA"/>
</dbReference>
<accession>A0AAV9XKE1</accession>
<evidence type="ECO:0000256" key="1">
    <source>
        <dbReference type="SAM" id="Phobius"/>
    </source>
</evidence>
<keyword evidence="1" id="KW-0472">Membrane</keyword>